<proteinExistence type="predicted"/>
<evidence type="ECO:0000259" key="9">
    <source>
        <dbReference type="Pfam" id="PF13231"/>
    </source>
</evidence>
<organism evidence="10 11">
    <name type="scientific">Candidatus Taylorbacteria bacterium RIFOXYD2_FULL_36_9</name>
    <dbReference type="NCBI Taxonomy" id="1802338"/>
    <lineage>
        <taxon>Bacteria</taxon>
        <taxon>Candidatus Tayloriibacteriota</taxon>
    </lineage>
</organism>
<feature type="transmembrane region" description="Helical" evidence="8">
    <location>
        <begin position="49"/>
        <end position="68"/>
    </location>
</feature>
<feature type="transmembrane region" description="Helical" evidence="8">
    <location>
        <begin position="268"/>
        <end position="287"/>
    </location>
</feature>
<evidence type="ECO:0000256" key="6">
    <source>
        <dbReference type="ARBA" id="ARBA00022989"/>
    </source>
</evidence>
<evidence type="ECO:0000313" key="11">
    <source>
        <dbReference type="Proteomes" id="UP000176965"/>
    </source>
</evidence>
<dbReference type="STRING" id="1802338.A2541_01365"/>
<gene>
    <name evidence="10" type="ORF">A2541_01365</name>
</gene>
<evidence type="ECO:0000256" key="2">
    <source>
        <dbReference type="ARBA" id="ARBA00022475"/>
    </source>
</evidence>
<dbReference type="InterPro" id="IPR038731">
    <property type="entry name" value="RgtA/B/C-like"/>
</dbReference>
<dbReference type="GO" id="GO:0016763">
    <property type="term" value="F:pentosyltransferase activity"/>
    <property type="evidence" value="ECO:0007669"/>
    <property type="project" value="TreeGrafter"/>
</dbReference>
<feature type="transmembrane region" description="Helical" evidence="8">
    <location>
        <begin position="173"/>
        <end position="199"/>
    </location>
</feature>
<evidence type="ECO:0000256" key="5">
    <source>
        <dbReference type="ARBA" id="ARBA00022692"/>
    </source>
</evidence>
<reference evidence="10 11" key="1">
    <citation type="journal article" date="2016" name="Nat. Commun.">
        <title>Thousands of microbial genomes shed light on interconnected biogeochemical processes in an aquifer system.</title>
        <authorList>
            <person name="Anantharaman K."/>
            <person name="Brown C.T."/>
            <person name="Hug L.A."/>
            <person name="Sharon I."/>
            <person name="Castelle C.J."/>
            <person name="Probst A.J."/>
            <person name="Thomas B.C."/>
            <person name="Singh A."/>
            <person name="Wilkins M.J."/>
            <person name="Karaoz U."/>
            <person name="Brodie E.L."/>
            <person name="Williams K.H."/>
            <person name="Hubbard S.S."/>
            <person name="Banfield J.F."/>
        </authorList>
    </citation>
    <scope>NUCLEOTIDE SEQUENCE [LARGE SCALE GENOMIC DNA]</scope>
</reference>
<keyword evidence="2" id="KW-1003">Cell membrane</keyword>
<dbReference type="GO" id="GO:0009103">
    <property type="term" value="P:lipopolysaccharide biosynthetic process"/>
    <property type="evidence" value="ECO:0007669"/>
    <property type="project" value="UniProtKB-ARBA"/>
</dbReference>
<keyword evidence="4" id="KW-0808">Transferase</keyword>
<dbReference type="InterPro" id="IPR050297">
    <property type="entry name" value="LipidA_mod_glycosyltrf_83"/>
</dbReference>
<dbReference type="GO" id="GO:0005886">
    <property type="term" value="C:plasma membrane"/>
    <property type="evidence" value="ECO:0007669"/>
    <property type="project" value="UniProtKB-SubCell"/>
</dbReference>
<evidence type="ECO:0000256" key="7">
    <source>
        <dbReference type="ARBA" id="ARBA00023136"/>
    </source>
</evidence>
<feature type="transmembrane region" description="Helical" evidence="8">
    <location>
        <begin position="299"/>
        <end position="322"/>
    </location>
</feature>
<evidence type="ECO:0000256" key="1">
    <source>
        <dbReference type="ARBA" id="ARBA00004651"/>
    </source>
</evidence>
<dbReference type="PANTHER" id="PTHR33908:SF11">
    <property type="entry name" value="MEMBRANE PROTEIN"/>
    <property type="match status" value="1"/>
</dbReference>
<dbReference type="PANTHER" id="PTHR33908">
    <property type="entry name" value="MANNOSYLTRANSFERASE YKCB-RELATED"/>
    <property type="match status" value="1"/>
</dbReference>
<keyword evidence="5 8" id="KW-0812">Transmembrane</keyword>
<accession>A0A1G2PGS2</accession>
<dbReference type="AlphaFoldDB" id="A0A1G2PGS2"/>
<protein>
    <recommendedName>
        <fullName evidence="9">Glycosyltransferase RgtA/B/C/D-like domain-containing protein</fullName>
    </recommendedName>
</protein>
<evidence type="ECO:0000256" key="8">
    <source>
        <dbReference type="SAM" id="Phobius"/>
    </source>
</evidence>
<feature type="transmembrane region" description="Helical" evidence="8">
    <location>
        <begin position="211"/>
        <end position="232"/>
    </location>
</feature>
<comment type="subcellular location">
    <subcellularLocation>
        <location evidence="1">Cell membrane</location>
        <topology evidence="1">Multi-pass membrane protein</topology>
    </subcellularLocation>
</comment>
<evidence type="ECO:0000313" key="10">
    <source>
        <dbReference type="EMBL" id="OHA46811.1"/>
    </source>
</evidence>
<keyword evidence="7 8" id="KW-0472">Membrane</keyword>
<keyword evidence="3" id="KW-0328">Glycosyltransferase</keyword>
<dbReference type="Proteomes" id="UP000176965">
    <property type="component" value="Unassembled WGS sequence"/>
</dbReference>
<keyword evidence="6 8" id="KW-1133">Transmembrane helix</keyword>
<feature type="transmembrane region" description="Helical" evidence="8">
    <location>
        <begin position="244"/>
        <end position="262"/>
    </location>
</feature>
<evidence type="ECO:0000256" key="3">
    <source>
        <dbReference type="ARBA" id="ARBA00022676"/>
    </source>
</evidence>
<sequence>MDEGYTINAVLSVTEHGSTILDSGQNYPCLTYCYPTALLTKIFGGSPTVYRLFSAIIGLAFIILIFFITKRLFNRKAALLSSFLITFSYLQIAWSRQARFYTLFLFVFWLALYFFYKFLYSDKNKYSNFSLTLIFTLLASFTYPLGYLLFFIFLGWILIDQIFIQKKFNWKKILIVFLVEIIILLITTILTGINLLTLFPVKPQLFYILPYYLSFYLRTYWLFMPLVILAFFKKDNPYKKEITFLLFVLGLYLIFFSFFTNIVNYRYLFHLTPIIFILGSIGFLNILDDIKFRFGKVSFGLIIFSLFVLTNGVFIPQSHYYLEADDQSKLASRPYYVYTPQPNWTKAYNFIKENKKEKDLIISSQPVFNKIFLKEAGYWIKYNYLGLKTKNDYLDQEYYVGAKVINNLSELQTLTIANHGFIIFDYMSIQSRISEDILNYIQKNLTLIFQEETNSYSKIWIYKF</sequence>
<dbReference type="Pfam" id="PF13231">
    <property type="entry name" value="PMT_2"/>
    <property type="match status" value="1"/>
</dbReference>
<name>A0A1G2PGS2_9BACT</name>
<comment type="caution">
    <text evidence="10">The sequence shown here is derived from an EMBL/GenBank/DDBJ whole genome shotgun (WGS) entry which is preliminary data.</text>
</comment>
<dbReference type="EMBL" id="MHSQ01000027">
    <property type="protein sequence ID" value="OHA46811.1"/>
    <property type="molecule type" value="Genomic_DNA"/>
</dbReference>
<evidence type="ECO:0000256" key="4">
    <source>
        <dbReference type="ARBA" id="ARBA00022679"/>
    </source>
</evidence>
<feature type="transmembrane region" description="Helical" evidence="8">
    <location>
        <begin position="100"/>
        <end position="119"/>
    </location>
</feature>
<feature type="domain" description="Glycosyltransferase RgtA/B/C/D-like" evidence="9">
    <location>
        <begin position="34"/>
        <end position="179"/>
    </location>
</feature>